<dbReference type="SUPFAM" id="SSF51735">
    <property type="entry name" value="NAD(P)-binding Rossmann-fold domains"/>
    <property type="match status" value="1"/>
</dbReference>
<keyword evidence="4" id="KW-1185">Reference proteome</keyword>
<name>A0AAJ0BCK0_9PEZI</name>
<gene>
    <name evidence="3" type="ORF">QBC47DRAFT_415124</name>
</gene>
<dbReference type="Gene3D" id="3.30.360.10">
    <property type="entry name" value="Dihydrodipicolinate Reductase, domain 2"/>
    <property type="match status" value="1"/>
</dbReference>
<sequence>MVIRVGVIGLGVPAGSFSPGQWAASAHLPSIQASPLFEIVALANSTVESAQRSIQSNNLPPTTAAYGSAEDLAKDPNVDLVVVSVRVEKHFALARAAIQQGKDVFVEWPLGASLQQSEQLTEMAKKAGVKTVVGVQGRSSRIVSAVKKILADGKIGRVVSSCVEANMSLLPVEEWWEGYEFYLDMKSGGNAFTIHFAHFLDSFVDVLGDFQTLQAGLHTQQTTVSLINLATREVIDPEYPRTAPDHIMVQGQLETGAVASIGFRHTLSSVDSVAIKWIISGTNGEIEVLFPERLGKVGSQWQTAHPGATLKVRVGREPEVELVDFNAMAGPNDAVAGLSPVAMNTGLLYDAFAHGEEEKYATFETALRTHRLLDRIARAAGAGGL</sequence>
<accession>A0AAJ0BCK0</accession>
<evidence type="ECO:0000313" key="4">
    <source>
        <dbReference type="Proteomes" id="UP001239445"/>
    </source>
</evidence>
<dbReference type="InterPro" id="IPR051317">
    <property type="entry name" value="Gfo/Idh/MocA_oxidoreduct"/>
</dbReference>
<evidence type="ECO:0000259" key="1">
    <source>
        <dbReference type="Pfam" id="PF01408"/>
    </source>
</evidence>
<dbReference type="GO" id="GO:0000166">
    <property type="term" value="F:nucleotide binding"/>
    <property type="evidence" value="ECO:0007669"/>
    <property type="project" value="InterPro"/>
</dbReference>
<dbReference type="InterPro" id="IPR000683">
    <property type="entry name" value="Gfo/Idh/MocA-like_OxRdtase_N"/>
</dbReference>
<evidence type="ECO:0000259" key="2">
    <source>
        <dbReference type="Pfam" id="PF22685"/>
    </source>
</evidence>
<proteinExistence type="predicted"/>
<dbReference type="Proteomes" id="UP001239445">
    <property type="component" value="Unassembled WGS sequence"/>
</dbReference>
<dbReference type="EMBL" id="MU839836">
    <property type="protein sequence ID" value="KAK1754282.1"/>
    <property type="molecule type" value="Genomic_DNA"/>
</dbReference>
<dbReference type="InterPro" id="IPR036291">
    <property type="entry name" value="NAD(P)-bd_dom_sf"/>
</dbReference>
<evidence type="ECO:0000313" key="3">
    <source>
        <dbReference type="EMBL" id="KAK1754282.1"/>
    </source>
</evidence>
<feature type="domain" description="Gal80p-like C-terminal" evidence="2">
    <location>
        <begin position="143"/>
        <end position="287"/>
    </location>
</feature>
<comment type="caution">
    <text evidence="3">The sequence shown here is derived from an EMBL/GenBank/DDBJ whole genome shotgun (WGS) entry which is preliminary data.</text>
</comment>
<dbReference type="PANTHER" id="PTHR43708">
    <property type="entry name" value="CONSERVED EXPRESSED OXIDOREDUCTASE (EUROFUNG)"/>
    <property type="match status" value="1"/>
</dbReference>
<dbReference type="Pfam" id="PF22685">
    <property type="entry name" value="Gal80p_C-like"/>
    <property type="match status" value="1"/>
</dbReference>
<dbReference type="InterPro" id="IPR055080">
    <property type="entry name" value="Gal80p-like_C"/>
</dbReference>
<organism evidence="3 4">
    <name type="scientific">Echria macrotheca</name>
    <dbReference type="NCBI Taxonomy" id="438768"/>
    <lineage>
        <taxon>Eukaryota</taxon>
        <taxon>Fungi</taxon>
        <taxon>Dikarya</taxon>
        <taxon>Ascomycota</taxon>
        <taxon>Pezizomycotina</taxon>
        <taxon>Sordariomycetes</taxon>
        <taxon>Sordariomycetidae</taxon>
        <taxon>Sordariales</taxon>
        <taxon>Schizotheciaceae</taxon>
        <taxon>Echria</taxon>
    </lineage>
</organism>
<dbReference type="Gene3D" id="3.40.50.720">
    <property type="entry name" value="NAD(P)-binding Rossmann-like Domain"/>
    <property type="match status" value="1"/>
</dbReference>
<dbReference type="Pfam" id="PF01408">
    <property type="entry name" value="GFO_IDH_MocA"/>
    <property type="match status" value="1"/>
</dbReference>
<dbReference type="SUPFAM" id="SSF55347">
    <property type="entry name" value="Glyceraldehyde-3-phosphate dehydrogenase-like, C-terminal domain"/>
    <property type="match status" value="1"/>
</dbReference>
<feature type="domain" description="Gfo/Idh/MocA-like oxidoreductase N-terminal" evidence="1">
    <location>
        <begin position="3"/>
        <end position="134"/>
    </location>
</feature>
<reference evidence="3" key="1">
    <citation type="submission" date="2023-06" db="EMBL/GenBank/DDBJ databases">
        <title>Genome-scale phylogeny and comparative genomics of the fungal order Sordariales.</title>
        <authorList>
            <consortium name="Lawrence Berkeley National Laboratory"/>
            <person name="Hensen N."/>
            <person name="Bonometti L."/>
            <person name="Westerberg I."/>
            <person name="Brannstrom I.O."/>
            <person name="Guillou S."/>
            <person name="Cros-Aarteil S."/>
            <person name="Calhoun S."/>
            <person name="Haridas S."/>
            <person name="Kuo A."/>
            <person name="Mondo S."/>
            <person name="Pangilinan J."/>
            <person name="Riley R."/>
            <person name="Labutti K."/>
            <person name="Andreopoulos B."/>
            <person name="Lipzen A."/>
            <person name="Chen C."/>
            <person name="Yanf M."/>
            <person name="Daum C."/>
            <person name="Ng V."/>
            <person name="Clum A."/>
            <person name="Steindorff A."/>
            <person name="Ohm R."/>
            <person name="Martin F."/>
            <person name="Silar P."/>
            <person name="Natvig D."/>
            <person name="Lalanne C."/>
            <person name="Gautier V."/>
            <person name="Ament-Velasquez S.L."/>
            <person name="Kruys A."/>
            <person name="Hutchinson M.I."/>
            <person name="Powell A.J."/>
            <person name="Barry K."/>
            <person name="Miller A.N."/>
            <person name="Grigoriev I.V."/>
            <person name="Debuchy R."/>
            <person name="Gladieux P."/>
            <person name="Thoren M.H."/>
            <person name="Johannesson H."/>
        </authorList>
    </citation>
    <scope>NUCLEOTIDE SEQUENCE</scope>
    <source>
        <strain evidence="3">PSN4</strain>
    </source>
</reference>
<protein>
    <submittedName>
        <fullName evidence="3">Oxidoreductase</fullName>
    </submittedName>
</protein>
<dbReference type="PANTHER" id="PTHR43708:SF1">
    <property type="entry name" value="GALACTOSE_LACTOSE METABOLISM REGULATORY PROTEIN GAL80"/>
    <property type="match status" value="1"/>
</dbReference>
<dbReference type="AlphaFoldDB" id="A0AAJ0BCK0"/>